<dbReference type="Proteomes" id="UP000031186">
    <property type="component" value="Unassembled WGS sequence"/>
</dbReference>
<protein>
    <recommendedName>
        <fullName evidence="4">Methyltransferase domain-containing protein</fullName>
    </recommendedName>
</protein>
<dbReference type="OrthoDB" id="2013972at2759"/>
<evidence type="ECO:0000313" key="3">
    <source>
        <dbReference type="Proteomes" id="UP000031186"/>
    </source>
</evidence>
<dbReference type="CDD" id="cd02440">
    <property type="entry name" value="AdoMet_MTases"/>
    <property type="match status" value="1"/>
</dbReference>
<feature type="non-terminal residue" evidence="2">
    <location>
        <position position="1"/>
    </location>
</feature>
<feature type="compositionally biased region" description="Basic residues" evidence="1">
    <location>
        <begin position="125"/>
        <end position="135"/>
    </location>
</feature>
<dbReference type="Gene3D" id="3.40.50.150">
    <property type="entry name" value="Vaccinia Virus protein VP39"/>
    <property type="match status" value="1"/>
</dbReference>
<dbReference type="HOGENOM" id="CLU_765221_0_0_1"/>
<dbReference type="EMBL" id="AZNF01000022">
    <property type="protein sequence ID" value="KID60013.1"/>
    <property type="molecule type" value="Genomic_DNA"/>
</dbReference>
<evidence type="ECO:0008006" key="4">
    <source>
        <dbReference type="Google" id="ProtNLM"/>
    </source>
</evidence>
<reference evidence="2 3" key="1">
    <citation type="journal article" date="2014" name="Proc. Natl. Acad. Sci. U.S.A.">
        <title>Trajectory and genomic determinants of fungal-pathogen speciation and host adaptation.</title>
        <authorList>
            <person name="Hu X."/>
            <person name="Xiao G."/>
            <person name="Zheng P."/>
            <person name="Shang Y."/>
            <person name="Su Y."/>
            <person name="Zhang X."/>
            <person name="Liu X."/>
            <person name="Zhan S."/>
            <person name="St Leger R.J."/>
            <person name="Wang C."/>
        </authorList>
    </citation>
    <scope>NUCLEOTIDE SEQUENCE [LARGE SCALE GENOMIC DNA]</scope>
    <source>
        <strain evidence="2 3">ARSEF 549</strain>
    </source>
</reference>
<comment type="caution">
    <text evidence="2">The sequence shown here is derived from an EMBL/GenBank/DDBJ whole genome shotgun (WGS) entry which is preliminary data.</text>
</comment>
<dbReference type="InterPro" id="IPR029063">
    <property type="entry name" value="SAM-dependent_MTases_sf"/>
</dbReference>
<organism evidence="2 3">
    <name type="scientific">Metarhizium anisopliae (strain ARSEF 549)</name>
    <dbReference type="NCBI Taxonomy" id="3151832"/>
    <lineage>
        <taxon>Eukaryota</taxon>
        <taxon>Fungi</taxon>
        <taxon>Dikarya</taxon>
        <taxon>Ascomycota</taxon>
        <taxon>Pezizomycotina</taxon>
        <taxon>Sordariomycetes</taxon>
        <taxon>Hypocreomycetidae</taxon>
        <taxon>Hypocreales</taxon>
        <taxon>Clavicipitaceae</taxon>
        <taxon>Metarhizium</taxon>
    </lineage>
</organism>
<name>A0A0B4EP70_METAF</name>
<sequence>MATAVTCKKVDVGANLARAQHNINGKATTVSSANPSQNGTTRKPSRKAYYLPNDIVRPPKAPNSMNQNSKLTPAASPSKIVSVRPPFPPTPSTNPTKPHRPPTPNVQAPPQRQTRPRPRPIPQTRPRRRHRHRHMGPRIRFYSPFLSLKNLTDKPPLQAKNNPQAHVIGTDLFTMQPAATAAPNVSFIRQDVEKEEWTYPHPLDYIHLRYIVSCFDDAQSVLRKAHAALRPGGHIEIFDLVLRPRYAGDKRARALDTWCAAVCAAAAREGRDMQKAEKYKRWLEEIGFVDVVDEELMVPGNAWPEDDRMREIGRHLVQVQPGPLLSLGSYFGPRDLSGVLDGLAPDMLRDMEDESIRLCWPM</sequence>
<feature type="compositionally biased region" description="Polar residues" evidence="1">
    <location>
        <begin position="25"/>
        <end position="42"/>
    </location>
</feature>
<accession>A0A0B4EP70</accession>
<dbReference type="AlphaFoldDB" id="A0A0B4EP70"/>
<evidence type="ECO:0000256" key="1">
    <source>
        <dbReference type="SAM" id="MobiDB-lite"/>
    </source>
</evidence>
<evidence type="ECO:0000313" key="2">
    <source>
        <dbReference type="EMBL" id="KID60013.1"/>
    </source>
</evidence>
<dbReference type="VEuPathDB" id="FungiDB:MAN_10263"/>
<dbReference type="Pfam" id="PF13489">
    <property type="entry name" value="Methyltransf_23"/>
    <property type="match status" value="1"/>
</dbReference>
<proteinExistence type="predicted"/>
<dbReference type="SUPFAM" id="SSF53335">
    <property type="entry name" value="S-adenosyl-L-methionine-dependent methyltransferases"/>
    <property type="match status" value="1"/>
</dbReference>
<gene>
    <name evidence="2" type="ORF">MAN_10263</name>
</gene>
<feature type="region of interest" description="Disordered" evidence="1">
    <location>
        <begin position="25"/>
        <end position="135"/>
    </location>
</feature>
<keyword evidence="3" id="KW-1185">Reference proteome</keyword>